<evidence type="ECO:0000313" key="2">
    <source>
        <dbReference type="EMBL" id="MDH1318040.1"/>
    </source>
</evidence>
<evidence type="ECO:0000256" key="1">
    <source>
        <dbReference type="SAM" id="Phobius"/>
    </source>
</evidence>
<dbReference type="AlphaFoldDB" id="A0AA42PQ97"/>
<dbReference type="RefSeq" id="WP_223239747.1">
    <property type="nucleotide sequence ID" value="NZ_CP149825.1"/>
</dbReference>
<feature type="transmembrane region" description="Helical" evidence="1">
    <location>
        <begin position="50"/>
        <end position="69"/>
    </location>
</feature>
<keyword evidence="1" id="KW-0472">Membrane</keyword>
<protein>
    <submittedName>
        <fullName evidence="2">Uncharacterized protein</fullName>
    </submittedName>
</protein>
<gene>
    <name evidence="2" type="ORF">N5C39_06615</name>
</gene>
<keyword evidence="1" id="KW-1133">Transmembrane helix</keyword>
<proteinExistence type="predicted"/>
<keyword evidence="1" id="KW-0812">Transmembrane</keyword>
<evidence type="ECO:0000313" key="3">
    <source>
        <dbReference type="Proteomes" id="UP001158416"/>
    </source>
</evidence>
<feature type="transmembrane region" description="Helical" evidence="1">
    <location>
        <begin position="75"/>
        <end position="95"/>
    </location>
</feature>
<sequence>MLLITAPVPVDAESLVLTSKILLSLDIMWPIPKVPKKSTIASLSYKRWGIVLISILMVCSVFGFSLWGTEAYTKIVFFLLLPAFFIWLCIFGAALNRYEQSRSALSAWKEETDRTKALWQHWSRQQLSVVGNVIFTPEENGAASFLGPLSDIPAYPDKVRSLSHSWGSLRVLSDMIDKQLEQQYPGYRKFLHTIYVLQPSGWDKKNVCQIILSQWDLLPEVNCSVECIGKFHDNVNFDGLILVLSFQCWLAGVSKQSSEMVSAQLLSSSTFSRQHAVPVLAGLGRVMPVDNENIEKDLDMLFEYNRIDKRDLRHVWLSGIPADINSKLIQYADRCQWKLPEKHPFNLIDFSFGPPGEMVFPVSLALLVDAAQKTEANQLLIIQASPQSRLLCLITRKLYL</sequence>
<comment type="caution">
    <text evidence="2">The sequence shown here is derived from an EMBL/GenBank/DDBJ whole genome shotgun (WGS) entry which is preliminary data.</text>
</comment>
<dbReference type="Proteomes" id="UP001158416">
    <property type="component" value="Unassembled WGS sequence"/>
</dbReference>
<dbReference type="EMBL" id="JAOCAP010000002">
    <property type="protein sequence ID" value="MDH1318040.1"/>
    <property type="molecule type" value="Genomic_DNA"/>
</dbReference>
<reference evidence="2" key="1">
    <citation type="submission" date="2022-09" db="EMBL/GenBank/DDBJ databases">
        <title>Intensive care unit water sources are persistently colonized with multi-drug resistant bacteria and are the site of extensive horizontal gene transfer of antibiotic resistance genes.</title>
        <authorList>
            <person name="Diorio-Toth L."/>
        </authorList>
    </citation>
    <scope>NUCLEOTIDE SEQUENCE</scope>
    <source>
        <strain evidence="2">GD03936</strain>
    </source>
</reference>
<name>A0AA42PQ97_9ENTR</name>
<organism evidence="2 3">
    <name type="scientific">Enterobacter bugandensis</name>
    <dbReference type="NCBI Taxonomy" id="881260"/>
    <lineage>
        <taxon>Bacteria</taxon>
        <taxon>Pseudomonadati</taxon>
        <taxon>Pseudomonadota</taxon>
        <taxon>Gammaproteobacteria</taxon>
        <taxon>Enterobacterales</taxon>
        <taxon>Enterobacteriaceae</taxon>
        <taxon>Enterobacter</taxon>
    </lineage>
</organism>
<accession>A0AA42PQ97</accession>